<evidence type="ECO:0000256" key="4">
    <source>
        <dbReference type="ARBA" id="ARBA00022692"/>
    </source>
</evidence>
<evidence type="ECO:0000256" key="13">
    <source>
        <dbReference type="ARBA" id="ARBA00025729"/>
    </source>
</evidence>
<keyword evidence="11" id="KW-0472">Membrane</keyword>
<evidence type="ECO:0000256" key="1">
    <source>
        <dbReference type="ARBA" id="ARBA00001962"/>
    </source>
</evidence>
<dbReference type="GO" id="GO:0170056">
    <property type="term" value="F:cholesterol 7-desaturase [NAD(P)H] activity"/>
    <property type="evidence" value="ECO:0007669"/>
    <property type="project" value="UniProtKB-EC"/>
</dbReference>
<sequence length="406" mass="47332">MYCCKFQIWLRKPEVVKKNVFLYCHIYHMDNITDWQVLCTSKNVRCKSKLAGVNRLRNSRLIGAKELPPPYPNGWYGILESSKLKAGESTHMSCLGEHLIIYRSQGNKIYILDAYCPHLGANLGIGGRVVGDNIECPFHQWSFRGSDGVCTNIPYSTCVPPATKIKKWTSTEVNGFVFVWYSVEGSEIPWAIPKSVEVESNKLIYHGRNEFYVHCHIQEIPENGADLAHFRAIHNDNIVAECRNRKKNLLHWLGYHQWQASWSPLEDRHIAETRLNHIFKLFGKIQCFSMDVIGKQIGPAYVHLVLHSPTFGNFQIFQTITPVEPLLQKVVHRFYASRFMAPIMKFLIFGETVMFERDLNIWNHKMYRNNPMLLMEESSLKKFRKWYAQFYTVNSKSFQLETNTNW</sequence>
<evidence type="ECO:0000256" key="12">
    <source>
        <dbReference type="ARBA" id="ARBA00025712"/>
    </source>
</evidence>
<keyword evidence="4" id="KW-0812">Transmembrane</keyword>
<dbReference type="GO" id="GO:0051537">
    <property type="term" value="F:2 iron, 2 sulfur cluster binding"/>
    <property type="evidence" value="ECO:0007669"/>
    <property type="project" value="UniProtKB-KW"/>
</dbReference>
<name>A0A0Q9W963_DROVI</name>
<dbReference type="GO" id="GO:0016020">
    <property type="term" value="C:membrane"/>
    <property type="evidence" value="ECO:0007669"/>
    <property type="project" value="UniProtKB-SubCell"/>
</dbReference>
<dbReference type="PROSITE" id="PS51296">
    <property type="entry name" value="RIESKE"/>
    <property type="match status" value="1"/>
</dbReference>
<keyword evidence="7" id="KW-1133">Transmembrane helix</keyword>
<dbReference type="STRING" id="7244.A0A0Q9W963"/>
<dbReference type="SUPFAM" id="SSF50022">
    <property type="entry name" value="ISP domain"/>
    <property type="match status" value="1"/>
</dbReference>
<dbReference type="InterPro" id="IPR050584">
    <property type="entry name" value="Cholesterol_7-desaturase"/>
</dbReference>
<dbReference type="InterPro" id="IPR017941">
    <property type="entry name" value="Rieske_2Fe-2S"/>
</dbReference>
<proteinExistence type="inferred from homology"/>
<comment type="similarity">
    <text evidence="13">Belongs to the cholesterol 7-desaturase family.</text>
</comment>
<dbReference type="Proteomes" id="UP000008792">
    <property type="component" value="Unassembled WGS sequence"/>
</dbReference>
<organism evidence="18 19">
    <name type="scientific">Drosophila virilis</name>
    <name type="common">Fruit fly</name>
    <dbReference type="NCBI Taxonomy" id="7244"/>
    <lineage>
        <taxon>Eukaryota</taxon>
        <taxon>Metazoa</taxon>
        <taxon>Ecdysozoa</taxon>
        <taxon>Arthropoda</taxon>
        <taxon>Hexapoda</taxon>
        <taxon>Insecta</taxon>
        <taxon>Pterygota</taxon>
        <taxon>Neoptera</taxon>
        <taxon>Endopterygota</taxon>
        <taxon>Diptera</taxon>
        <taxon>Brachycera</taxon>
        <taxon>Muscomorpha</taxon>
        <taxon>Ephydroidea</taxon>
        <taxon>Drosophilidae</taxon>
        <taxon>Drosophila</taxon>
    </lineage>
</organism>
<comment type="pathway">
    <text evidence="3">Hormone biosynthesis.</text>
</comment>
<dbReference type="PANTHER" id="PTHR21266">
    <property type="entry name" value="IRON-SULFUR DOMAIN CONTAINING PROTEIN"/>
    <property type="match status" value="1"/>
</dbReference>
<keyword evidence="8" id="KW-0560">Oxidoreductase</keyword>
<dbReference type="InterPro" id="IPR036922">
    <property type="entry name" value="Rieske_2Fe-2S_sf"/>
</dbReference>
<dbReference type="EMBL" id="CH940657">
    <property type="protein sequence ID" value="KRF80950.1"/>
    <property type="molecule type" value="Genomic_DNA"/>
</dbReference>
<evidence type="ECO:0000256" key="9">
    <source>
        <dbReference type="ARBA" id="ARBA00023004"/>
    </source>
</evidence>
<evidence type="ECO:0000256" key="14">
    <source>
        <dbReference type="ARBA" id="ARBA00026095"/>
    </source>
</evidence>
<dbReference type="InParanoid" id="A0A0Q9W963"/>
<evidence type="ECO:0000256" key="6">
    <source>
        <dbReference type="ARBA" id="ARBA00022723"/>
    </source>
</evidence>
<evidence type="ECO:0000256" key="8">
    <source>
        <dbReference type="ARBA" id="ARBA00023002"/>
    </source>
</evidence>
<evidence type="ECO:0000256" key="3">
    <source>
        <dbReference type="ARBA" id="ARBA00004972"/>
    </source>
</evidence>
<keyword evidence="19" id="KW-1185">Reference proteome</keyword>
<dbReference type="Gene3D" id="3.90.380.10">
    <property type="entry name" value="Naphthalene 1,2-dioxygenase Alpha Subunit, Chain A, domain 1"/>
    <property type="match status" value="1"/>
</dbReference>
<dbReference type="AlphaFoldDB" id="A0A0Q9W963"/>
<dbReference type="SMR" id="A0A0Q9W963"/>
<evidence type="ECO:0000256" key="11">
    <source>
        <dbReference type="ARBA" id="ARBA00023136"/>
    </source>
</evidence>
<reference evidence="18 19" key="1">
    <citation type="journal article" date="2007" name="Nature">
        <title>Evolution of genes and genomes on the Drosophila phylogeny.</title>
        <authorList>
            <consortium name="Drosophila 12 Genomes Consortium"/>
            <person name="Clark A.G."/>
            <person name="Eisen M.B."/>
            <person name="Smith D.R."/>
            <person name="Bergman C.M."/>
            <person name="Oliver B."/>
            <person name="Markow T.A."/>
            <person name="Kaufman T.C."/>
            <person name="Kellis M."/>
            <person name="Gelbart W."/>
            <person name="Iyer V.N."/>
            <person name="Pollard D.A."/>
            <person name="Sackton T.B."/>
            <person name="Larracuente A.M."/>
            <person name="Singh N.D."/>
            <person name="Abad J.P."/>
            <person name="Abt D.N."/>
            <person name="Adryan B."/>
            <person name="Aguade M."/>
            <person name="Akashi H."/>
            <person name="Anderson W.W."/>
            <person name="Aquadro C.F."/>
            <person name="Ardell D.H."/>
            <person name="Arguello R."/>
            <person name="Artieri C.G."/>
            <person name="Barbash D.A."/>
            <person name="Barker D."/>
            <person name="Barsanti P."/>
            <person name="Batterham P."/>
            <person name="Batzoglou S."/>
            <person name="Begun D."/>
            <person name="Bhutkar A."/>
            <person name="Blanco E."/>
            <person name="Bosak S.A."/>
            <person name="Bradley R.K."/>
            <person name="Brand A.D."/>
            <person name="Brent M.R."/>
            <person name="Brooks A.N."/>
            <person name="Brown R.H."/>
            <person name="Butlin R.K."/>
            <person name="Caggese C."/>
            <person name="Calvi B.R."/>
            <person name="Bernardo de Carvalho A."/>
            <person name="Caspi A."/>
            <person name="Castrezana S."/>
            <person name="Celniker S.E."/>
            <person name="Chang J.L."/>
            <person name="Chapple C."/>
            <person name="Chatterji S."/>
            <person name="Chinwalla A."/>
            <person name="Civetta A."/>
            <person name="Clifton S.W."/>
            <person name="Comeron J.M."/>
            <person name="Costello J.C."/>
            <person name="Coyne J.A."/>
            <person name="Daub J."/>
            <person name="David R.G."/>
            <person name="Delcher A.L."/>
            <person name="Delehaunty K."/>
            <person name="Do C.B."/>
            <person name="Ebling H."/>
            <person name="Edwards K."/>
            <person name="Eickbush T."/>
            <person name="Evans J.D."/>
            <person name="Filipski A."/>
            <person name="Findeiss S."/>
            <person name="Freyhult E."/>
            <person name="Fulton L."/>
            <person name="Fulton R."/>
            <person name="Garcia A.C."/>
            <person name="Gardiner A."/>
            <person name="Garfield D.A."/>
            <person name="Garvin B.E."/>
            <person name="Gibson G."/>
            <person name="Gilbert D."/>
            <person name="Gnerre S."/>
            <person name="Godfrey J."/>
            <person name="Good R."/>
            <person name="Gotea V."/>
            <person name="Gravely B."/>
            <person name="Greenberg A.J."/>
            <person name="Griffiths-Jones S."/>
            <person name="Gross S."/>
            <person name="Guigo R."/>
            <person name="Gustafson E.A."/>
            <person name="Haerty W."/>
            <person name="Hahn M.W."/>
            <person name="Halligan D.L."/>
            <person name="Halpern A.L."/>
            <person name="Halter G.M."/>
            <person name="Han M.V."/>
            <person name="Heger A."/>
            <person name="Hillier L."/>
            <person name="Hinrichs A.S."/>
            <person name="Holmes I."/>
            <person name="Hoskins R.A."/>
            <person name="Hubisz M.J."/>
            <person name="Hultmark D."/>
            <person name="Huntley M.A."/>
            <person name="Jaffe D.B."/>
            <person name="Jagadeeshan S."/>
            <person name="Jeck W.R."/>
            <person name="Johnson J."/>
            <person name="Jones C.D."/>
            <person name="Jordan W.C."/>
            <person name="Karpen G.H."/>
            <person name="Kataoka E."/>
            <person name="Keightley P.D."/>
            <person name="Kheradpour P."/>
            <person name="Kirkness E.F."/>
            <person name="Koerich L.B."/>
            <person name="Kristiansen K."/>
            <person name="Kudrna D."/>
            <person name="Kulathinal R.J."/>
            <person name="Kumar S."/>
            <person name="Kwok R."/>
            <person name="Lander E."/>
            <person name="Langley C.H."/>
            <person name="Lapoint R."/>
            <person name="Lazzaro B.P."/>
            <person name="Lee S.J."/>
            <person name="Levesque L."/>
            <person name="Li R."/>
            <person name="Lin C.F."/>
            <person name="Lin M.F."/>
            <person name="Lindblad-Toh K."/>
            <person name="Llopart A."/>
            <person name="Long M."/>
            <person name="Low L."/>
            <person name="Lozovsky E."/>
            <person name="Lu J."/>
            <person name="Luo M."/>
            <person name="Machado C.A."/>
            <person name="Makalowski W."/>
            <person name="Marzo M."/>
            <person name="Matsuda M."/>
            <person name="Matzkin L."/>
            <person name="McAllister B."/>
            <person name="McBride C.S."/>
            <person name="McKernan B."/>
            <person name="McKernan K."/>
            <person name="Mendez-Lago M."/>
            <person name="Minx P."/>
            <person name="Mollenhauer M.U."/>
            <person name="Montooth K."/>
            <person name="Mount S.M."/>
            <person name="Mu X."/>
            <person name="Myers E."/>
            <person name="Negre B."/>
            <person name="Newfeld S."/>
            <person name="Nielsen R."/>
            <person name="Noor M.A."/>
            <person name="O'Grady P."/>
            <person name="Pachter L."/>
            <person name="Papaceit M."/>
            <person name="Parisi M.J."/>
            <person name="Parisi M."/>
            <person name="Parts L."/>
            <person name="Pedersen J.S."/>
            <person name="Pesole G."/>
            <person name="Phillippy A.M."/>
            <person name="Ponting C.P."/>
            <person name="Pop M."/>
            <person name="Porcelli D."/>
            <person name="Powell J.R."/>
            <person name="Prohaska S."/>
            <person name="Pruitt K."/>
            <person name="Puig M."/>
            <person name="Quesneville H."/>
            <person name="Ram K.R."/>
            <person name="Rand D."/>
            <person name="Rasmussen M.D."/>
            <person name="Reed L.K."/>
            <person name="Reenan R."/>
            <person name="Reily A."/>
            <person name="Remington K.A."/>
            <person name="Rieger T.T."/>
            <person name="Ritchie M.G."/>
            <person name="Robin C."/>
            <person name="Rogers Y.H."/>
            <person name="Rohde C."/>
            <person name="Rozas J."/>
            <person name="Rubenfield M.J."/>
            <person name="Ruiz A."/>
            <person name="Russo S."/>
            <person name="Salzberg S.L."/>
            <person name="Sanchez-Gracia A."/>
            <person name="Saranga D.J."/>
            <person name="Sato H."/>
            <person name="Schaeffer S.W."/>
            <person name="Schatz M.C."/>
            <person name="Schlenke T."/>
            <person name="Schwartz R."/>
            <person name="Segarra C."/>
            <person name="Singh R.S."/>
            <person name="Sirot L."/>
            <person name="Sirota M."/>
            <person name="Sisneros N.B."/>
            <person name="Smith C.D."/>
            <person name="Smith T.F."/>
            <person name="Spieth J."/>
            <person name="Stage D.E."/>
            <person name="Stark A."/>
            <person name="Stephan W."/>
            <person name="Strausberg R.L."/>
            <person name="Strempel S."/>
            <person name="Sturgill D."/>
            <person name="Sutton G."/>
            <person name="Sutton G.G."/>
            <person name="Tao W."/>
            <person name="Teichmann S."/>
            <person name="Tobari Y.N."/>
            <person name="Tomimura Y."/>
            <person name="Tsolas J.M."/>
            <person name="Valente V.L."/>
            <person name="Venter E."/>
            <person name="Venter J.C."/>
            <person name="Vicario S."/>
            <person name="Vieira F.G."/>
            <person name="Vilella A.J."/>
            <person name="Villasante A."/>
            <person name="Walenz B."/>
            <person name="Wang J."/>
            <person name="Wasserman M."/>
            <person name="Watts T."/>
            <person name="Wilson D."/>
            <person name="Wilson R.K."/>
            <person name="Wing R.A."/>
            <person name="Wolfner M.F."/>
            <person name="Wong A."/>
            <person name="Wong G.K."/>
            <person name="Wu C.I."/>
            <person name="Wu G."/>
            <person name="Yamamoto D."/>
            <person name="Yang H.P."/>
            <person name="Yang S.P."/>
            <person name="Yorke J.A."/>
            <person name="Yoshida K."/>
            <person name="Zdobnov E."/>
            <person name="Zhang P."/>
            <person name="Zhang Y."/>
            <person name="Zimin A.V."/>
            <person name="Baldwin J."/>
            <person name="Abdouelleil A."/>
            <person name="Abdulkadir J."/>
            <person name="Abebe A."/>
            <person name="Abera B."/>
            <person name="Abreu J."/>
            <person name="Acer S.C."/>
            <person name="Aftuck L."/>
            <person name="Alexander A."/>
            <person name="An P."/>
            <person name="Anderson E."/>
            <person name="Anderson S."/>
            <person name="Arachi H."/>
            <person name="Azer M."/>
            <person name="Bachantsang P."/>
            <person name="Barry A."/>
            <person name="Bayul T."/>
            <person name="Berlin A."/>
            <person name="Bessette D."/>
            <person name="Bloom T."/>
            <person name="Blye J."/>
            <person name="Boguslavskiy L."/>
            <person name="Bonnet C."/>
            <person name="Boukhgalter B."/>
            <person name="Bourzgui I."/>
            <person name="Brown A."/>
            <person name="Cahill P."/>
            <person name="Channer S."/>
            <person name="Cheshatsang Y."/>
            <person name="Chuda L."/>
            <person name="Citroen M."/>
            <person name="Collymore A."/>
            <person name="Cooke P."/>
            <person name="Costello M."/>
            <person name="D'Aco K."/>
            <person name="Daza R."/>
            <person name="De Haan G."/>
            <person name="DeGray S."/>
            <person name="DeMaso C."/>
            <person name="Dhargay N."/>
            <person name="Dooley K."/>
            <person name="Dooley E."/>
            <person name="Doricent M."/>
            <person name="Dorje P."/>
            <person name="Dorjee K."/>
            <person name="Dupes A."/>
            <person name="Elong R."/>
            <person name="Falk J."/>
            <person name="Farina A."/>
            <person name="Faro S."/>
            <person name="Ferguson D."/>
            <person name="Fisher S."/>
            <person name="Foley C.D."/>
            <person name="Franke A."/>
            <person name="Friedrich D."/>
            <person name="Gadbois L."/>
            <person name="Gearin G."/>
            <person name="Gearin C.R."/>
            <person name="Giannoukos G."/>
            <person name="Goode T."/>
            <person name="Graham J."/>
            <person name="Grandbois E."/>
            <person name="Grewal S."/>
            <person name="Gyaltsen K."/>
            <person name="Hafez N."/>
            <person name="Hagos B."/>
            <person name="Hall J."/>
            <person name="Henson C."/>
            <person name="Hollinger A."/>
            <person name="Honan T."/>
            <person name="Huard M.D."/>
            <person name="Hughes L."/>
            <person name="Hurhula B."/>
            <person name="Husby M.E."/>
            <person name="Kamat A."/>
            <person name="Kanga B."/>
            <person name="Kashin S."/>
            <person name="Khazanovich D."/>
            <person name="Kisner P."/>
            <person name="Lance K."/>
            <person name="Lara M."/>
            <person name="Lee W."/>
            <person name="Lennon N."/>
            <person name="Letendre F."/>
            <person name="LeVine R."/>
            <person name="Lipovsky A."/>
            <person name="Liu X."/>
            <person name="Liu J."/>
            <person name="Liu S."/>
            <person name="Lokyitsang T."/>
            <person name="Lokyitsang Y."/>
            <person name="Lubonja R."/>
            <person name="Lui A."/>
            <person name="MacDonald P."/>
            <person name="Magnisalis V."/>
            <person name="Maru K."/>
            <person name="Matthews C."/>
            <person name="McCusker W."/>
            <person name="McDonough S."/>
            <person name="Mehta T."/>
            <person name="Meldrim J."/>
            <person name="Meneus L."/>
            <person name="Mihai O."/>
            <person name="Mihalev A."/>
            <person name="Mihova T."/>
            <person name="Mittelman R."/>
            <person name="Mlenga V."/>
            <person name="Montmayeur A."/>
            <person name="Mulrain L."/>
            <person name="Navidi A."/>
            <person name="Naylor J."/>
            <person name="Negash T."/>
            <person name="Nguyen T."/>
            <person name="Nguyen N."/>
            <person name="Nicol R."/>
            <person name="Norbu C."/>
            <person name="Norbu N."/>
            <person name="Novod N."/>
            <person name="O'Neill B."/>
            <person name="Osman S."/>
            <person name="Markiewicz E."/>
            <person name="Oyono O.L."/>
            <person name="Patti C."/>
            <person name="Phunkhang P."/>
            <person name="Pierre F."/>
            <person name="Priest M."/>
            <person name="Raghuraman S."/>
            <person name="Rege F."/>
            <person name="Reyes R."/>
            <person name="Rise C."/>
            <person name="Rogov P."/>
            <person name="Ross K."/>
            <person name="Ryan E."/>
            <person name="Settipalli S."/>
            <person name="Shea T."/>
            <person name="Sherpa N."/>
            <person name="Shi L."/>
            <person name="Shih D."/>
            <person name="Sparrow T."/>
            <person name="Spaulding J."/>
            <person name="Stalker J."/>
            <person name="Stange-Thomann N."/>
            <person name="Stavropoulos S."/>
            <person name="Stone C."/>
            <person name="Strader C."/>
            <person name="Tesfaye S."/>
            <person name="Thomson T."/>
            <person name="Thoulutsang Y."/>
            <person name="Thoulutsang D."/>
            <person name="Topham K."/>
            <person name="Topping I."/>
            <person name="Tsamla T."/>
            <person name="Vassiliev H."/>
            <person name="Vo A."/>
            <person name="Wangchuk T."/>
            <person name="Wangdi T."/>
            <person name="Weiand M."/>
            <person name="Wilkinson J."/>
            <person name="Wilson A."/>
            <person name="Yadav S."/>
            <person name="Young G."/>
            <person name="Yu Q."/>
            <person name="Zembek L."/>
            <person name="Zhong D."/>
            <person name="Zimmer A."/>
            <person name="Zwirko Z."/>
            <person name="Jaffe D.B."/>
            <person name="Alvarez P."/>
            <person name="Brockman W."/>
            <person name="Butler J."/>
            <person name="Chin C."/>
            <person name="Gnerre S."/>
            <person name="Grabherr M."/>
            <person name="Kleber M."/>
            <person name="Mauceli E."/>
            <person name="MacCallum I."/>
        </authorList>
    </citation>
    <scope>NUCLEOTIDE SEQUENCE [LARGE SCALE GENOMIC DNA]</scope>
    <source>
        <strain evidence="19">Tucson 15010-1051.87</strain>
    </source>
</reference>
<evidence type="ECO:0000256" key="7">
    <source>
        <dbReference type="ARBA" id="ARBA00022989"/>
    </source>
</evidence>
<evidence type="ECO:0000256" key="5">
    <source>
        <dbReference type="ARBA" id="ARBA00022714"/>
    </source>
</evidence>
<evidence type="ECO:0000256" key="16">
    <source>
        <dbReference type="ARBA" id="ARBA00049548"/>
    </source>
</evidence>
<dbReference type="Gene3D" id="2.102.10.10">
    <property type="entry name" value="Rieske [2Fe-2S] iron-sulphur domain"/>
    <property type="match status" value="1"/>
</dbReference>
<evidence type="ECO:0000313" key="18">
    <source>
        <dbReference type="EMBL" id="KRF80950.1"/>
    </source>
</evidence>
<dbReference type="Pfam" id="PF19298">
    <property type="entry name" value="KshA_C"/>
    <property type="match status" value="1"/>
</dbReference>
<dbReference type="FunCoup" id="A0A0Q9W963">
    <property type="interactions" value="25"/>
</dbReference>
<keyword evidence="6" id="KW-0479">Metal-binding</keyword>
<protein>
    <recommendedName>
        <fullName evidence="14">cholesterol 7-desaturase</fullName>
        <ecNumber evidence="14">1.14.19.21</ecNumber>
    </recommendedName>
</protein>
<evidence type="ECO:0000256" key="2">
    <source>
        <dbReference type="ARBA" id="ARBA00004370"/>
    </source>
</evidence>
<feature type="domain" description="Rieske" evidence="17">
    <location>
        <begin position="75"/>
        <end position="179"/>
    </location>
</feature>
<comment type="pathway">
    <text evidence="12">Steroid hormone biosynthesis; dafachronic acid biosynthesis.</text>
</comment>
<comment type="cofactor">
    <cofactor evidence="1">
        <name>Fe cation</name>
        <dbReference type="ChEBI" id="CHEBI:24875"/>
    </cofactor>
</comment>
<keyword evidence="9" id="KW-0408">Iron</keyword>
<dbReference type="GO" id="GO:0005737">
    <property type="term" value="C:cytoplasm"/>
    <property type="evidence" value="ECO:0007669"/>
    <property type="project" value="TreeGrafter"/>
</dbReference>
<comment type="catalytic activity">
    <reaction evidence="16">
        <text>cholesterol + NADPH + O2 + H(+) = 7-dehydrocholesterol + NADP(+) + 2 H2O</text>
        <dbReference type="Rhea" id="RHEA:45024"/>
        <dbReference type="ChEBI" id="CHEBI:15377"/>
        <dbReference type="ChEBI" id="CHEBI:15378"/>
        <dbReference type="ChEBI" id="CHEBI:15379"/>
        <dbReference type="ChEBI" id="CHEBI:16113"/>
        <dbReference type="ChEBI" id="CHEBI:17759"/>
        <dbReference type="ChEBI" id="CHEBI:57783"/>
        <dbReference type="ChEBI" id="CHEBI:58349"/>
        <dbReference type="EC" id="1.14.19.21"/>
    </reaction>
    <physiologicalReaction direction="left-to-right" evidence="16">
        <dbReference type="Rhea" id="RHEA:45025"/>
    </physiologicalReaction>
</comment>
<dbReference type="EC" id="1.14.19.21" evidence="14"/>
<dbReference type="PANTHER" id="PTHR21266:SF32">
    <property type="entry name" value="CHOLESTEROL 7-DESATURASE NVD"/>
    <property type="match status" value="1"/>
</dbReference>
<evidence type="ECO:0000259" key="17">
    <source>
        <dbReference type="PROSITE" id="PS51296"/>
    </source>
</evidence>
<dbReference type="OrthoDB" id="426882at2759"/>
<keyword evidence="5" id="KW-0001">2Fe-2S</keyword>
<dbReference type="GO" id="GO:0046872">
    <property type="term" value="F:metal ion binding"/>
    <property type="evidence" value="ECO:0007669"/>
    <property type="project" value="UniProtKB-KW"/>
</dbReference>
<dbReference type="GO" id="GO:0008203">
    <property type="term" value="P:cholesterol metabolic process"/>
    <property type="evidence" value="ECO:0007669"/>
    <property type="project" value="InterPro"/>
</dbReference>
<keyword evidence="10" id="KW-0411">Iron-sulfur</keyword>
<accession>A0A0Q9W963</accession>
<comment type="subcellular location">
    <subcellularLocation>
        <location evidence="2">Membrane</location>
    </subcellularLocation>
</comment>
<dbReference type="UniPathway" id="UPA01020"/>
<dbReference type="SUPFAM" id="SSF55961">
    <property type="entry name" value="Bet v1-like"/>
    <property type="match status" value="1"/>
</dbReference>
<comment type="catalytic activity">
    <reaction evidence="15">
        <text>cholesterol + NADH + O2 + H(+) = 7-dehydrocholesterol + NAD(+) + 2 H2O</text>
        <dbReference type="Rhea" id="RHEA:51644"/>
        <dbReference type="ChEBI" id="CHEBI:15377"/>
        <dbReference type="ChEBI" id="CHEBI:15378"/>
        <dbReference type="ChEBI" id="CHEBI:15379"/>
        <dbReference type="ChEBI" id="CHEBI:16113"/>
        <dbReference type="ChEBI" id="CHEBI:17759"/>
        <dbReference type="ChEBI" id="CHEBI:57540"/>
        <dbReference type="ChEBI" id="CHEBI:57945"/>
        <dbReference type="EC" id="1.14.19.21"/>
    </reaction>
    <physiologicalReaction direction="left-to-right" evidence="15">
        <dbReference type="Rhea" id="RHEA:51645"/>
    </physiologicalReaction>
</comment>
<gene>
    <name evidence="18" type="primary">Dvir\GJ26544</name>
    <name evidence="18" type="ORF">Dvir_GJ26544</name>
</gene>
<dbReference type="InterPro" id="IPR045605">
    <property type="entry name" value="KshA-like_C"/>
</dbReference>
<evidence type="ECO:0000256" key="10">
    <source>
        <dbReference type="ARBA" id="ARBA00023014"/>
    </source>
</evidence>
<evidence type="ECO:0000313" key="19">
    <source>
        <dbReference type="Proteomes" id="UP000008792"/>
    </source>
</evidence>
<evidence type="ECO:0000256" key="15">
    <source>
        <dbReference type="ARBA" id="ARBA00047853"/>
    </source>
</evidence>
<dbReference type="Pfam" id="PF00355">
    <property type="entry name" value="Rieske"/>
    <property type="match status" value="1"/>
</dbReference>